<organism evidence="1 2">
    <name type="scientific">Bacillus cereus (strain ZK / E33L)</name>
    <dbReference type="NCBI Taxonomy" id="288681"/>
    <lineage>
        <taxon>Bacteria</taxon>
        <taxon>Bacillati</taxon>
        <taxon>Bacillota</taxon>
        <taxon>Bacilli</taxon>
        <taxon>Bacillales</taxon>
        <taxon>Bacillaceae</taxon>
        <taxon>Bacillus</taxon>
        <taxon>Bacillus cereus group</taxon>
    </lineage>
</organism>
<dbReference type="AlphaFoldDB" id="Q63AD1"/>
<dbReference type="Proteomes" id="UP000002612">
    <property type="component" value="Chromosome"/>
</dbReference>
<proteinExistence type="predicted"/>
<evidence type="ECO:0000313" key="2">
    <source>
        <dbReference type="Proteomes" id="UP000002612"/>
    </source>
</evidence>
<reference evidence="2" key="1">
    <citation type="journal article" date="2006" name="J. Bacteriol.">
        <title>Pathogenomic sequence analysis of Bacillus cereus and Bacillus thuringiensis isolates closely related to Bacillus anthracis.</title>
        <authorList>
            <person name="Han C.S."/>
            <person name="Xie G."/>
            <person name="Challacombe J.F."/>
            <person name="Altherr M.R."/>
            <person name="Bhotika S.S."/>
            <person name="Brown N."/>
            <person name="Bruce D."/>
            <person name="Campbell C.S."/>
            <person name="Campbell M.L."/>
            <person name="Chen J."/>
            <person name="Chertkov O."/>
            <person name="Cleland C."/>
            <person name="Dimitrijevic M."/>
            <person name="Doggett N.A."/>
            <person name="Fawcett J.J."/>
            <person name="Glavina T."/>
            <person name="Goodwin L.A."/>
            <person name="Green L.D."/>
            <person name="Hill K.K."/>
            <person name="Hitchcock P."/>
            <person name="Jackson P.J."/>
            <person name="Keim P."/>
            <person name="Kewalramani A.R."/>
            <person name="Longmire J."/>
            <person name="Lucas S."/>
            <person name="Malfatti S."/>
            <person name="McMurry K."/>
            <person name="Meincke L.J."/>
            <person name="Misra M."/>
            <person name="Moseman B.L."/>
            <person name="Mundt M."/>
            <person name="Munk A.C."/>
            <person name="Okinaka R.T."/>
            <person name="Parson-Quintana B."/>
            <person name="Reilly L.P."/>
            <person name="Richardson P."/>
            <person name="Robinson D.L."/>
            <person name="Rubin E."/>
            <person name="Saunders E."/>
            <person name="Tapia R."/>
            <person name="Tesmer J.G."/>
            <person name="Thayer N."/>
            <person name="Thompson L.S."/>
            <person name="Tice H."/>
            <person name="Ticknor L.O."/>
            <person name="Wills P.L."/>
            <person name="Brettin T.S."/>
            <person name="Gilna P."/>
        </authorList>
    </citation>
    <scope>NUCLEOTIDE SEQUENCE [LARGE SCALE GENOMIC DNA]</scope>
    <source>
        <strain evidence="2">ZK / E33L</strain>
    </source>
</reference>
<name>Q63AD1_BACCZ</name>
<dbReference type="KEGG" id="bcz:BCE33L2547"/>
<dbReference type="EMBL" id="CP000001">
    <property type="protein sequence ID" value="AAU17715.1"/>
    <property type="molecule type" value="Genomic_DNA"/>
</dbReference>
<sequence>MEDVDVGIVTNVVVKRNRNAIVTNVAARRSRSVIVKNVIAKKNRNVIVNRKGINSKKSTLSTLSFYKVIFHLQQIFLQFSIYLVF</sequence>
<protein>
    <submittedName>
        <fullName evidence="1">Group-specific protein</fullName>
    </submittedName>
</protein>
<evidence type="ECO:0000313" key="1">
    <source>
        <dbReference type="EMBL" id="AAU17715.1"/>
    </source>
</evidence>
<gene>
    <name evidence="1" type="ordered locus">BCE33L2547</name>
</gene>
<accession>Q63AD1</accession>